<dbReference type="SUPFAM" id="SSF53822">
    <property type="entry name" value="Periplasmic binding protein-like I"/>
    <property type="match status" value="1"/>
</dbReference>
<evidence type="ECO:0000313" key="9">
    <source>
        <dbReference type="EMBL" id="RLK60949.1"/>
    </source>
</evidence>
<keyword evidence="6" id="KW-0449">Lipoprotein</keyword>
<dbReference type="Proteomes" id="UP000282454">
    <property type="component" value="Unassembled WGS sequence"/>
</dbReference>
<accession>A0A421B9F6</accession>
<evidence type="ECO:0000313" key="10">
    <source>
        <dbReference type="Proteomes" id="UP000282454"/>
    </source>
</evidence>
<dbReference type="Gene3D" id="3.40.50.2300">
    <property type="match status" value="2"/>
</dbReference>
<evidence type="ECO:0000256" key="5">
    <source>
        <dbReference type="ARBA" id="ARBA00023136"/>
    </source>
</evidence>
<dbReference type="GO" id="GO:0005886">
    <property type="term" value="C:plasma membrane"/>
    <property type="evidence" value="ECO:0007669"/>
    <property type="project" value="UniProtKB-SubCell"/>
</dbReference>
<evidence type="ECO:0000256" key="1">
    <source>
        <dbReference type="ARBA" id="ARBA00004193"/>
    </source>
</evidence>
<dbReference type="PANTHER" id="PTHR34296:SF2">
    <property type="entry name" value="ABC TRANSPORTER GUANOSINE-BINDING PROTEIN NUPN"/>
    <property type="match status" value="1"/>
</dbReference>
<proteinExistence type="inferred from homology"/>
<comment type="similarity">
    <text evidence="2">Belongs to the BMP lipoprotein family.</text>
</comment>
<evidence type="ECO:0000256" key="2">
    <source>
        <dbReference type="ARBA" id="ARBA00008610"/>
    </source>
</evidence>
<dbReference type="InterPro" id="IPR028082">
    <property type="entry name" value="Peripla_BP_I"/>
</dbReference>
<dbReference type="InterPro" id="IPR003760">
    <property type="entry name" value="PnrA-like"/>
</dbReference>
<organism evidence="9 10">
    <name type="scientific">Actinokineospora cianjurensis</name>
    <dbReference type="NCBI Taxonomy" id="585224"/>
    <lineage>
        <taxon>Bacteria</taxon>
        <taxon>Bacillati</taxon>
        <taxon>Actinomycetota</taxon>
        <taxon>Actinomycetes</taxon>
        <taxon>Pseudonocardiales</taxon>
        <taxon>Pseudonocardiaceae</taxon>
        <taxon>Actinokineospora</taxon>
    </lineage>
</organism>
<dbReference type="AlphaFoldDB" id="A0A421B9F6"/>
<keyword evidence="3" id="KW-1003">Cell membrane</keyword>
<sequence>MEIRKEKALRRMRGLRLAAGLVALGLTLAACGSKSDSGSGGTTTGGGTSQAAAKLKIGLAYDIGGRGDQSFNDSAARGLDKAKSEFGIDIKELEAAAGETDAQKEDRLRQLAEGGYNTVIAVGFAYATALEKTAKDFPEVKFAIIDSADPAADNVANLTFAEQEGSFLVGVAAALKSKTGNVGFIGGVNVPLIQKFEVGFAAGVKAVKADATVQVKYLTQPPDFTGFNDPAKGETAAKGMFDAGADIVYAAAGGSGNGVFKTAKANGKFGIGVDSDQYNLPALADVKDVIITSMIKEVDVAVYDFITSVKDGKFAKGEKVYDLKAGGIDYATSGGKIDDIKSKIDEYKAKITSGEIKVPSTK</sequence>
<dbReference type="PROSITE" id="PS51257">
    <property type="entry name" value="PROKAR_LIPOPROTEIN"/>
    <property type="match status" value="1"/>
</dbReference>
<comment type="subcellular location">
    <subcellularLocation>
        <location evidence="1">Cell membrane</location>
        <topology evidence="1">Lipid-anchor</topology>
    </subcellularLocation>
</comment>
<name>A0A421B9F6_9PSEU</name>
<dbReference type="EMBL" id="RCDD01000001">
    <property type="protein sequence ID" value="RLK60949.1"/>
    <property type="molecule type" value="Genomic_DNA"/>
</dbReference>
<dbReference type="Pfam" id="PF02608">
    <property type="entry name" value="Bmp"/>
    <property type="match status" value="1"/>
</dbReference>
<keyword evidence="5" id="KW-0472">Membrane</keyword>
<gene>
    <name evidence="9" type="ORF">CLV68_1463</name>
</gene>
<feature type="signal peptide" evidence="7">
    <location>
        <begin position="1"/>
        <end position="29"/>
    </location>
</feature>
<keyword evidence="10" id="KW-1185">Reference proteome</keyword>
<keyword evidence="4 7" id="KW-0732">Signal</keyword>
<evidence type="ECO:0000259" key="8">
    <source>
        <dbReference type="Pfam" id="PF02608"/>
    </source>
</evidence>
<evidence type="ECO:0000256" key="6">
    <source>
        <dbReference type="ARBA" id="ARBA00023288"/>
    </source>
</evidence>
<evidence type="ECO:0000256" key="3">
    <source>
        <dbReference type="ARBA" id="ARBA00022475"/>
    </source>
</evidence>
<reference evidence="9 10" key="1">
    <citation type="submission" date="2018-10" db="EMBL/GenBank/DDBJ databases">
        <title>Genomic Encyclopedia of Archaeal and Bacterial Type Strains, Phase II (KMG-II): from individual species to whole genera.</title>
        <authorList>
            <person name="Goeker M."/>
        </authorList>
    </citation>
    <scope>NUCLEOTIDE SEQUENCE [LARGE SCALE GENOMIC DNA]</scope>
    <source>
        <strain evidence="9 10">DSM 45657</strain>
    </source>
</reference>
<dbReference type="CDD" id="cd06354">
    <property type="entry name" value="PBP1_PrnA-like"/>
    <property type="match status" value="1"/>
</dbReference>
<dbReference type="PANTHER" id="PTHR34296">
    <property type="entry name" value="TRANSCRIPTIONAL ACTIVATOR PROTEIN MED"/>
    <property type="match status" value="1"/>
</dbReference>
<evidence type="ECO:0000256" key="7">
    <source>
        <dbReference type="SAM" id="SignalP"/>
    </source>
</evidence>
<feature type="chain" id="PRO_5039366658" evidence="7">
    <location>
        <begin position="30"/>
        <end position="362"/>
    </location>
</feature>
<protein>
    <submittedName>
        <fullName evidence="9">Basic membrane protein A</fullName>
    </submittedName>
</protein>
<feature type="domain" description="ABC transporter substrate-binding protein PnrA-like" evidence="8">
    <location>
        <begin position="62"/>
        <end position="361"/>
    </location>
</feature>
<dbReference type="InterPro" id="IPR050957">
    <property type="entry name" value="BMP_lipoprotein"/>
</dbReference>
<evidence type="ECO:0000256" key="4">
    <source>
        <dbReference type="ARBA" id="ARBA00022729"/>
    </source>
</evidence>
<comment type="caution">
    <text evidence="9">The sequence shown here is derived from an EMBL/GenBank/DDBJ whole genome shotgun (WGS) entry which is preliminary data.</text>
</comment>